<keyword evidence="2" id="KW-1185">Reference proteome</keyword>
<reference evidence="1" key="1">
    <citation type="submission" date="2020-08" db="EMBL/GenBank/DDBJ databases">
        <title>Multicomponent nature underlies the extraordinary mechanical properties of spider dragline silk.</title>
        <authorList>
            <person name="Kono N."/>
            <person name="Nakamura H."/>
            <person name="Mori M."/>
            <person name="Yoshida Y."/>
            <person name="Ohtoshi R."/>
            <person name="Malay A.D."/>
            <person name="Moran D.A.P."/>
            <person name="Tomita M."/>
            <person name="Numata K."/>
            <person name="Arakawa K."/>
        </authorList>
    </citation>
    <scope>NUCLEOTIDE SEQUENCE</scope>
</reference>
<dbReference type="Proteomes" id="UP000887013">
    <property type="component" value="Unassembled WGS sequence"/>
</dbReference>
<comment type="caution">
    <text evidence="1">The sequence shown here is derived from an EMBL/GenBank/DDBJ whole genome shotgun (WGS) entry which is preliminary data.</text>
</comment>
<sequence length="77" mass="8713">MKHSCISFFESLIKNCTNLTTFISDISKEHNTYAYATDPAHKISVPSPCLFSLSSTFSSFDAFYCSLRFDHSDRSQS</sequence>
<proteinExistence type="predicted"/>
<organism evidence="1 2">
    <name type="scientific">Nephila pilipes</name>
    <name type="common">Giant wood spider</name>
    <name type="synonym">Nephila maculata</name>
    <dbReference type="NCBI Taxonomy" id="299642"/>
    <lineage>
        <taxon>Eukaryota</taxon>
        <taxon>Metazoa</taxon>
        <taxon>Ecdysozoa</taxon>
        <taxon>Arthropoda</taxon>
        <taxon>Chelicerata</taxon>
        <taxon>Arachnida</taxon>
        <taxon>Araneae</taxon>
        <taxon>Araneomorphae</taxon>
        <taxon>Entelegynae</taxon>
        <taxon>Araneoidea</taxon>
        <taxon>Nephilidae</taxon>
        <taxon>Nephila</taxon>
    </lineage>
</organism>
<protein>
    <submittedName>
        <fullName evidence="1">Uncharacterized protein</fullName>
    </submittedName>
</protein>
<evidence type="ECO:0000313" key="2">
    <source>
        <dbReference type="Proteomes" id="UP000887013"/>
    </source>
</evidence>
<name>A0A8X6UEW3_NEPPI</name>
<dbReference type="EMBL" id="BMAW01078756">
    <property type="protein sequence ID" value="GFU12260.1"/>
    <property type="molecule type" value="Genomic_DNA"/>
</dbReference>
<gene>
    <name evidence="1" type="ORF">NPIL_605021</name>
</gene>
<evidence type="ECO:0000313" key="1">
    <source>
        <dbReference type="EMBL" id="GFU12260.1"/>
    </source>
</evidence>
<accession>A0A8X6UEW3</accession>
<dbReference type="AlphaFoldDB" id="A0A8X6UEW3"/>